<evidence type="ECO:0000256" key="1">
    <source>
        <dbReference type="SAM" id="MobiDB-lite"/>
    </source>
</evidence>
<feature type="region of interest" description="Disordered" evidence="1">
    <location>
        <begin position="60"/>
        <end position="92"/>
    </location>
</feature>
<organism evidence="3 4">
    <name type="scientific">Globodera rostochiensis</name>
    <name type="common">Golden nematode worm</name>
    <name type="synonym">Heterodera rostochiensis</name>
    <dbReference type="NCBI Taxonomy" id="31243"/>
    <lineage>
        <taxon>Eukaryota</taxon>
        <taxon>Metazoa</taxon>
        <taxon>Ecdysozoa</taxon>
        <taxon>Nematoda</taxon>
        <taxon>Chromadorea</taxon>
        <taxon>Rhabditida</taxon>
        <taxon>Tylenchina</taxon>
        <taxon>Tylenchomorpha</taxon>
        <taxon>Tylenchoidea</taxon>
        <taxon>Heteroderidae</taxon>
        <taxon>Heteroderinae</taxon>
        <taxon>Globodera</taxon>
    </lineage>
</organism>
<dbReference type="WBParaSite" id="Gr19_v10_g807.t2">
    <property type="protein sequence ID" value="Gr19_v10_g807.t2"/>
    <property type="gene ID" value="Gr19_v10_g807"/>
</dbReference>
<feature type="signal peptide" evidence="2">
    <location>
        <begin position="1"/>
        <end position="20"/>
    </location>
</feature>
<dbReference type="AlphaFoldDB" id="A0A914I6Y1"/>
<evidence type="ECO:0000313" key="3">
    <source>
        <dbReference type="Proteomes" id="UP000887572"/>
    </source>
</evidence>
<sequence length="570" mass="63565">MHSFIIGLAFFAILPTELDAANDDEDKTPKNKGIRISTVPEDIVYNVNSQNFRDSVVRLTSAPQQQTSSSKRSASSPKASGGDGGGEAVKVPKSDGTIAAVPSQPFLPPNIPAWMVPLVQQQHQAVGQPQNDNATTLATTAAASAEGNNVVLKRKHSATAFGGNSKNMKMKGPLKAEPEETIDGPPAGDELQFAAEKALLRLDNSNLETQVFRILELSMWAIDFTFMGMHFVRTIQRNLELLLNNKLAKKNPIFSNIFEQIEAQIVNVFGHSPFKMEENEQKNLIGIMPVEQSKSAENNSKMHGALLFFYARLFRKLAGLLEAPHESPINPAKSPLSHREAQLIWITVAREIIAKQFPIDQHPEEFHLIAKFDEFDTVAEQLLLAEMSIKLTICPFSSDNLHNFDSETFVRFLDYIMRNNLACFIFAKFSYDLKQIPESILADGSTSGVAVTFLRLFIASIRQHNEEQHNGQNVDTFVLIKAYKHLVQFQSPEAVQLIHNFKMLKKLWNLSNAFLTNAIVQLEAFIDKWKTMTPSESAFSGGDDAGDFSTFMTMKNTNSIQMDKLPNFEC</sequence>
<protein>
    <submittedName>
        <fullName evidence="4">Uncharacterized protein</fullName>
    </submittedName>
</protein>
<proteinExistence type="predicted"/>
<feature type="chain" id="PRO_5037225934" evidence="2">
    <location>
        <begin position="21"/>
        <end position="570"/>
    </location>
</feature>
<keyword evidence="3" id="KW-1185">Reference proteome</keyword>
<name>A0A914I6Y1_GLORO</name>
<evidence type="ECO:0000313" key="4">
    <source>
        <dbReference type="WBParaSite" id="Gr19_v10_g807.t2"/>
    </source>
</evidence>
<keyword evidence="2" id="KW-0732">Signal</keyword>
<dbReference type="Proteomes" id="UP000887572">
    <property type="component" value="Unplaced"/>
</dbReference>
<feature type="compositionally biased region" description="Low complexity" evidence="1">
    <location>
        <begin position="68"/>
        <end position="80"/>
    </location>
</feature>
<accession>A0A914I6Y1</accession>
<reference evidence="4" key="1">
    <citation type="submission" date="2022-11" db="UniProtKB">
        <authorList>
            <consortium name="WormBaseParasite"/>
        </authorList>
    </citation>
    <scope>IDENTIFICATION</scope>
</reference>
<evidence type="ECO:0000256" key="2">
    <source>
        <dbReference type="SAM" id="SignalP"/>
    </source>
</evidence>